<evidence type="ECO:0000256" key="4">
    <source>
        <dbReference type="ARBA" id="ARBA00023136"/>
    </source>
</evidence>
<evidence type="ECO:0000256" key="1">
    <source>
        <dbReference type="ARBA" id="ARBA00004236"/>
    </source>
</evidence>
<evidence type="ECO:0000313" key="8">
    <source>
        <dbReference type="Proteomes" id="UP001208689"/>
    </source>
</evidence>
<dbReference type="Pfam" id="PF01145">
    <property type="entry name" value="Band_7"/>
    <property type="match status" value="1"/>
</dbReference>
<keyword evidence="5" id="KW-0812">Transmembrane</keyword>
<organism evidence="7 8">
    <name type="scientific">Candidatus Lokiarchaeum ossiferum</name>
    <dbReference type="NCBI Taxonomy" id="2951803"/>
    <lineage>
        <taxon>Archaea</taxon>
        <taxon>Promethearchaeati</taxon>
        <taxon>Promethearchaeota</taxon>
        <taxon>Promethearchaeia</taxon>
        <taxon>Promethearchaeales</taxon>
        <taxon>Promethearchaeaceae</taxon>
        <taxon>Candidatus Lokiarchaeum</taxon>
    </lineage>
</organism>
<dbReference type="PANTHER" id="PTHR13806:SF31">
    <property type="entry name" value="FLOTILLIN-LIKE PROTEIN 1-RELATED"/>
    <property type="match status" value="1"/>
</dbReference>
<comment type="subcellular location">
    <subcellularLocation>
        <location evidence="1">Cell membrane</location>
    </subcellularLocation>
</comment>
<evidence type="ECO:0000259" key="6">
    <source>
        <dbReference type="Pfam" id="PF01145"/>
    </source>
</evidence>
<evidence type="ECO:0000256" key="5">
    <source>
        <dbReference type="SAM" id="Phobius"/>
    </source>
</evidence>
<proteinExistence type="inferred from homology"/>
<dbReference type="Gene3D" id="3.30.479.30">
    <property type="entry name" value="Band 7 domain"/>
    <property type="match status" value="1"/>
</dbReference>
<dbReference type="InterPro" id="IPR001107">
    <property type="entry name" value="Band_7"/>
</dbReference>
<name>A0ABY6I1A3_9ARCH</name>
<evidence type="ECO:0000313" key="7">
    <source>
        <dbReference type="EMBL" id="UYP48479.1"/>
    </source>
</evidence>
<sequence length="406" mass="44819">MILQTAGDIFVGVLVGGLILGAILLIIYLKNMIVVPFNEIHVISRGKKINTLDGKGRYLYLKPLMGRTIIPKHVLDIEPGLLEMHDCDNLPFGIEISVKVQVTDPQKAAATLTRIDHTTVSKVVEDTVMSAARSIAMERTILDIMKKREDVEQSVYSMVSDALGKLGLSAIIFDIKNIRDIDQSQVISSMERVKIAELQKNAQVSEAIHKKEATVKREQMMQEEAAARLTREQEIITQQVKVDQEQLILEKQQSSKKAEIEREKQRIYAEAAKEKLMIETQAAADAIKLKAESESHAIKIRAEADADAILKKGQAEATVLEMKNKAMGGNFAAQIELSKIMSVAQIDSAGKIAEALGKNNKIMYLPTGGDNGILSNFMPKMDAIMQSGLPAEIMETLGKKKSTKKQ</sequence>
<accession>A0ABY6I1A3</accession>
<dbReference type="PANTHER" id="PTHR13806">
    <property type="entry name" value="FLOTILLIN-RELATED"/>
    <property type="match status" value="1"/>
</dbReference>
<comment type="similarity">
    <text evidence="2">Belongs to the band 7/mec-2 family. Flotillin subfamily.</text>
</comment>
<dbReference type="EMBL" id="CP104013">
    <property type="protein sequence ID" value="UYP48479.1"/>
    <property type="molecule type" value="Genomic_DNA"/>
</dbReference>
<evidence type="ECO:0000256" key="3">
    <source>
        <dbReference type="ARBA" id="ARBA00022475"/>
    </source>
</evidence>
<reference evidence="7" key="1">
    <citation type="submission" date="2022-09" db="EMBL/GenBank/DDBJ databases">
        <title>Actin cytoskeleton and complex cell architecture in an #Asgard archaeon.</title>
        <authorList>
            <person name="Ponce Toledo R.I."/>
            <person name="Schleper C."/>
            <person name="Rodrigues Oliveira T."/>
            <person name="Wollweber F."/>
            <person name="Xu J."/>
            <person name="Rittmann S."/>
            <person name="Klingl A."/>
            <person name="Pilhofer M."/>
        </authorList>
    </citation>
    <scope>NUCLEOTIDE SEQUENCE</scope>
    <source>
        <strain evidence="7">B-35</strain>
    </source>
</reference>
<dbReference type="InterPro" id="IPR036013">
    <property type="entry name" value="Band_7/SPFH_dom_sf"/>
</dbReference>
<keyword evidence="4 5" id="KW-0472">Membrane</keyword>
<feature type="transmembrane region" description="Helical" evidence="5">
    <location>
        <begin position="9"/>
        <end position="29"/>
    </location>
</feature>
<protein>
    <recommendedName>
        <fullName evidence="6">Band 7 domain-containing protein</fullName>
    </recommendedName>
</protein>
<dbReference type="Proteomes" id="UP001208689">
    <property type="component" value="Chromosome"/>
</dbReference>
<dbReference type="SUPFAM" id="SSF117892">
    <property type="entry name" value="Band 7/SPFH domain"/>
    <property type="match status" value="1"/>
</dbReference>
<evidence type="ECO:0000256" key="2">
    <source>
        <dbReference type="ARBA" id="ARBA00007161"/>
    </source>
</evidence>
<feature type="domain" description="Band 7" evidence="6">
    <location>
        <begin position="34"/>
        <end position="207"/>
    </location>
</feature>
<keyword evidence="3" id="KW-1003">Cell membrane</keyword>
<keyword evidence="5" id="KW-1133">Transmembrane helix</keyword>
<dbReference type="InterPro" id="IPR027705">
    <property type="entry name" value="Flotillin_fam"/>
</dbReference>
<gene>
    <name evidence="7" type="ORF">NEF87_004764</name>
</gene>
<keyword evidence="8" id="KW-1185">Reference proteome</keyword>